<dbReference type="EMBL" id="JROU02001989">
    <property type="protein sequence ID" value="OEH74622.1"/>
    <property type="molecule type" value="Genomic_DNA"/>
</dbReference>
<comment type="caution">
    <text evidence="2">The sequence shown here is derived from an EMBL/GenBank/DDBJ whole genome shotgun (WGS) entry which is preliminary data.</text>
</comment>
<evidence type="ECO:0000313" key="2">
    <source>
        <dbReference type="EMBL" id="OEH74622.1"/>
    </source>
</evidence>
<dbReference type="AlphaFoldDB" id="A0A1D3CTU0"/>
<feature type="coiled-coil region" evidence="1">
    <location>
        <begin position="81"/>
        <end position="157"/>
    </location>
</feature>
<dbReference type="InParanoid" id="A0A1D3CTU0"/>
<keyword evidence="1" id="KW-0175">Coiled coil</keyword>
<organism evidence="2 3">
    <name type="scientific">Cyclospora cayetanensis</name>
    <dbReference type="NCBI Taxonomy" id="88456"/>
    <lineage>
        <taxon>Eukaryota</taxon>
        <taxon>Sar</taxon>
        <taxon>Alveolata</taxon>
        <taxon>Apicomplexa</taxon>
        <taxon>Conoidasida</taxon>
        <taxon>Coccidia</taxon>
        <taxon>Eucoccidiorida</taxon>
        <taxon>Eimeriorina</taxon>
        <taxon>Eimeriidae</taxon>
        <taxon>Cyclospora</taxon>
    </lineage>
</organism>
<dbReference type="Proteomes" id="UP000095192">
    <property type="component" value="Unassembled WGS sequence"/>
</dbReference>
<dbReference type="VEuPathDB" id="ToxoDB:LOC34619045"/>
<proteinExistence type="predicted"/>
<keyword evidence="3" id="KW-1185">Reference proteome</keyword>
<accession>A0A1D3CTU0</accession>
<dbReference type="VEuPathDB" id="ToxoDB:cyc_02151"/>
<protein>
    <submittedName>
        <fullName evidence="2">Uncharacterized protein</fullName>
    </submittedName>
</protein>
<gene>
    <name evidence="2" type="ORF">cyc_02151</name>
</gene>
<name>A0A1D3CTU0_9EIME</name>
<reference evidence="2 3" key="1">
    <citation type="journal article" date="2016" name="BMC Genomics">
        <title>Comparative genomics reveals Cyclospora cayetanensis possesses coccidia-like metabolism and invasion components but unique surface antigens.</title>
        <authorList>
            <person name="Liu S."/>
            <person name="Wang L."/>
            <person name="Zheng H."/>
            <person name="Xu Z."/>
            <person name="Roellig D.M."/>
            <person name="Li N."/>
            <person name="Frace M.A."/>
            <person name="Tang K."/>
            <person name="Arrowood M.J."/>
            <person name="Moss D.M."/>
            <person name="Zhang L."/>
            <person name="Feng Y."/>
            <person name="Xiao L."/>
        </authorList>
    </citation>
    <scope>NUCLEOTIDE SEQUENCE [LARGE SCALE GENOMIC DNA]</scope>
    <source>
        <strain evidence="2 3">CHN_HEN01</strain>
    </source>
</reference>
<evidence type="ECO:0000313" key="3">
    <source>
        <dbReference type="Proteomes" id="UP000095192"/>
    </source>
</evidence>
<evidence type="ECO:0000256" key="1">
    <source>
        <dbReference type="SAM" id="Coils"/>
    </source>
</evidence>
<sequence>MRLRASTRLLQQTVLIQHLKKQQRELLPRAAAEAVEGISLLQQQQQQQFAAWQQQQQASDAFLHKLRRHMENSAEGLATRAVSLECRRSEAQKALQQLEERRRSLERQLENCLADIERVKEGLRSAHAAEEELHVDVQRQQSSSRRLERRLLQQQQQWETARDSLLLFQQAAAEAAAAQLEGAEVAAAVADADDAEHEAEEAALAALREIAAVYRQVQQEAAPYLNDLQSHQPPAPPEEARPARDTLPCMPVAAPGVKALANPQPAGTYVVDVPPPQAPLALEAKGRETGFQFFTLDADSGPPTPAMGPADFPVQPSEQASGDGDTPAAGVALRELRGGGGGKQGVAIGGTARPSALPISLGVTLRGHRFRVSPDHPTDALAVRLEVVVQILKERDLSEEAS</sequence>